<dbReference type="Proteomes" id="UP000825701">
    <property type="component" value="Chromosome"/>
</dbReference>
<dbReference type="InterPro" id="IPR052017">
    <property type="entry name" value="TSUP"/>
</dbReference>
<evidence type="ECO:0000256" key="3">
    <source>
        <dbReference type="ARBA" id="ARBA00022448"/>
    </source>
</evidence>
<evidence type="ECO:0000256" key="2">
    <source>
        <dbReference type="ARBA" id="ARBA00009142"/>
    </source>
</evidence>
<keyword evidence="10" id="KW-1185">Reference proteome</keyword>
<dbReference type="KEGG" id="cmet:K6K41_20635"/>
<dbReference type="PANTHER" id="PTHR30269">
    <property type="entry name" value="TRANSMEMBRANE PROTEIN YFCA"/>
    <property type="match status" value="1"/>
</dbReference>
<protein>
    <recommendedName>
        <fullName evidence="8">Probable membrane transporter protein</fullName>
    </recommendedName>
</protein>
<dbReference type="AlphaFoldDB" id="A0A9E6R8E5"/>
<dbReference type="InterPro" id="IPR002781">
    <property type="entry name" value="TM_pro_TauE-like"/>
</dbReference>
<feature type="transmembrane region" description="Helical" evidence="8">
    <location>
        <begin position="139"/>
        <end position="162"/>
    </location>
</feature>
<sequence length="249" mass="25167">MPELTMSLALFMFLTFVLAGVVKGVTGMGLPTVAMGLLATVAAPGEAAALMLVPSLVTNVWQLSAGPDPAGAMQRFWPMMAAVAIATVITAGTLSGDNARYAVVGLGAILTLYAAFGLSGKRLSLGASAERWAGPPVGFVTGVVTGATGVSVMPSAPFLQALGLDKDDLVQALGLSFTVSTTALAVGLMAHGALDAHMALGSVAALAPAGLGMWLGQRLRAVISPTTFRTVFFVGMLALGLYLMAEQAA</sequence>
<feature type="transmembrane region" description="Helical" evidence="8">
    <location>
        <begin position="227"/>
        <end position="245"/>
    </location>
</feature>
<dbReference type="GO" id="GO:0005886">
    <property type="term" value="C:plasma membrane"/>
    <property type="evidence" value="ECO:0007669"/>
    <property type="project" value="UniProtKB-SubCell"/>
</dbReference>
<evidence type="ECO:0000256" key="6">
    <source>
        <dbReference type="ARBA" id="ARBA00022989"/>
    </source>
</evidence>
<dbReference type="EMBL" id="CP081869">
    <property type="protein sequence ID" value="QZN99204.1"/>
    <property type="molecule type" value="Genomic_DNA"/>
</dbReference>
<comment type="subcellular location">
    <subcellularLocation>
        <location evidence="1 8">Cell membrane</location>
        <topology evidence="1 8">Multi-pass membrane protein</topology>
    </subcellularLocation>
</comment>
<evidence type="ECO:0000313" key="9">
    <source>
        <dbReference type="EMBL" id="QZN99204.1"/>
    </source>
</evidence>
<keyword evidence="3" id="KW-0813">Transport</keyword>
<feature type="transmembrane region" description="Helical" evidence="8">
    <location>
        <begin position="101"/>
        <end position="119"/>
    </location>
</feature>
<evidence type="ECO:0000256" key="1">
    <source>
        <dbReference type="ARBA" id="ARBA00004651"/>
    </source>
</evidence>
<reference evidence="9" key="1">
    <citation type="submission" date="2021-08" db="EMBL/GenBank/DDBJ databases">
        <authorList>
            <person name="Zhang H."/>
            <person name="Xu M."/>
            <person name="Yu Z."/>
            <person name="Yang L."/>
            <person name="Cai Y."/>
        </authorList>
    </citation>
    <scope>NUCLEOTIDE SEQUENCE</scope>
    <source>
        <strain evidence="9">CHL1</strain>
    </source>
</reference>
<evidence type="ECO:0000313" key="10">
    <source>
        <dbReference type="Proteomes" id="UP000825701"/>
    </source>
</evidence>
<name>A0A9E6R8E5_9HYPH</name>
<feature type="transmembrane region" description="Helical" evidence="8">
    <location>
        <begin position="169"/>
        <end position="190"/>
    </location>
</feature>
<dbReference type="Pfam" id="PF01925">
    <property type="entry name" value="TauE"/>
    <property type="match status" value="1"/>
</dbReference>
<keyword evidence="4 8" id="KW-1003">Cell membrane</keyword>
<evidence type="ECO:0000256" key="4">
    <source>
        <dbReference type="ARBA" id="ARBA00022475"/>
    </source>
</evidence>
<keyword evidence="7 8" id="KW-0472">Membrane</keyword>
<keyword evidence="6 8" id="KW-1133">Transmembrane helix</keyword>
<comment type="similarity">
    <text evidence="2 8">Belongs to the 4-toluene sulfonate uptake permease (TSUP) (TC 2.A.102) family.</text>
</comment>
<feature type="transmembrane region" description="Helical" evidence="8">
    <location>
        <begin position="196"/>
        <end position="215"/>
    </location>
</feature>
<organism evidence="9 10">
    <name type="scientific">Chenggangzhangella methanolivorans</name>
    <dbReference type="NCBI Taxonomy" id="1437009"/>
    <lineage>
        <taxon>Bacteria</taxon>
        <taxon>Pseudomonadati</taxon>
        <taxon>Pseudomonadota</taxon>
        <taxon>Alphaproteobacteria</taxon>
        <taxon>Hyphomicrobiales</taxon>
        <taxon>Methylopilaceae</taxon>
        <taxon>Chenggangzhangella</taxon>
    </lineage>
</organism>
<evidence type="ECO:0000256" key="7">
    <source>
        <dbReference type="ARBA" id="ARBA00023136"/>
    </source>
</evidence>
<evidence type="ECO:0000256" key="5">
    <source>
        <dbReference type="ARBA" id="ARBA00022692"/>
    </source>
</evidence>
<dbReference type="PANTHER" id="PTHR30269:SF32">
    <property type="entry name" value="MEMBRANE TRANSPORTER PROTEIN-RELATED"/>
    <property type="match status" value="1"/>
</dbReference>
<feature type="transmembrane region" description="Helical" evidence="8">
    <location>
        <begin position="76"/>
        <end position="94"/>
    </location>
</feature>
<keyword evidence="5 8" id="KW-0812">Transmembrane</keyword>
<evidence type="ECO:0000256" key="8">
    <source>
        <dbReference type="RuleBase" id="RU363041"/>
    </source>
</evidence>
<gene>
    <name evidence="9" type="ORF">K6K41_20635</name>
</gene>
<proteinExistence type="inferred from homology"/>
<accession>A0A9E6R8E5</accession>